<keyword evidence="5" id="KW-1185">Reference proteome</keyword>
<dbReference type="InterPro" id="IPR026444">
    <property type="entry name" value="Secre_tail"/>
</dbReference>
<feature type="domain" description="Bacterial repeat" evidence="3">
    <location>
        <begin position="708"/>
        <end position="747"/>
    </location>
</feature>
<dbReference type="EMBL" id="JAATJH010000005">
    <property type="protein sequence ID" value="NJC27566.1"/>
    <property type="molecule type" value="Genomic_DNA"/>
</dbReference>
<dbReference type="Pfam" id="PF18998">
    <property type="entry name" value="Flg_new_2"/>
    <property type="match status" value="1"/>
</dbReference>
<protein>
    <recommendedName>
        <fullName evidence="6">Bacterial repeat domain-containing protein</fullName>
    </recommendedName>
</protein>
<feature type="domain" description="GH29D-like beta-sandwich" evidence="1">
    <location>
        <begin position="217"/>
        <end position="278"/>
    </location>
</feature>
<evidence type="ECO:0000259" key="2">
    <source>
        <dbReference type="Pfam" id="PF18962"/>
    </source>
</evidence>
<evidence type="ECO:0000313" key="4">
    <source>
        <dbReference type="EMBL" id="NJC27566.1"/>
    </source>
</evidence>
<dbReference type="RefSeq" id="WP_168038776.1">
    <property type="nucleotide sequence ID" value="NZ_JAATJH010000005.1"/>
</dbReference>
<evidence type="ECO:0000259" key="1">
    <source>
        <dbReference type="Pfam" id="PF13290"/>
    </source>
</evidence>
<dbReference type="InterPro" id="IPR059177">
    <property type="entry name" value="GH29D-like_dom"/>
</dbReference>
<gene>
    <name evidence="4" type="ORF">GGR27_003083</name>
</gene>
<comment type="caution">
    <text evidence="4">The sequence shown here is derived from an EMBL/GenBank/DDBJ whole genome shotgun (WGS) entry which is preliminary data.</text>
</comment>
<evidence type="ECO:0008006" key="6">
    <source>
        <dbReference type="Google" id="ProtNLM"/>
    </source>
</evidence>
<dbReference type="Gene3D" id="2.60.120.260">
    <property type="entry name" value="Galactose-binding domain-like"/>
    <property type="match status" value="1"/>
</dbReference>
<dbReference type="InterPro" id="IPR044060">
    <property type="entry name" value="Bacterial_rp_domain"/>
</dbReference>
<dbReference type="Proteomes" id="UP000770785">
    <property type="component" value="Unassembled WGS sequence"/>
</dbReference>
<dbReference type="Pfam" id="PF13290">
    <property type="entry name" value="CHB_HEX_C_1"/>
    <property type="match status" value="1"/>
</dbReference>
<accession>A0ABX0XE25</accession>
<organism evidence="4 5">
    <name type="scientific">Neolewinella antarctica</name>
    <dbReference type="NCBI Taxonomy" id="442734"/>
    <lineage>
        <taxon>Bacteria</taxon>
        <taxon>Pseudomonadati</taxon>
        <taxon>Bacteroidota</taxon>
        <taxon>Saprospiria</taxon>
        <taxon>Saprospirales</taxon>
        <taxon>Lewinellaceae</taxon>
        <taxon>Neolewinella</taxon>
    </lineage>
</organism>
<sequence length="860" mass="95419">MPTGTRSVFLRQTFDLTDPATVRELLLDVDYDDGFVAYVNGREIARANLRESRPGYDATASSSSEGRLVDGGQPVRYAYRELSELLRTGENVLAIQVHNLSSPATDLTIAAFLSARFAGPVTDGTAPPDLLGLASAGPHTNFKLNSEGETLYLHDDRGIFVDSLTVAGIPSDVAVGIPPSGGEPLLYEVTTPGARNPETGFSGAVGGDVLFSQAGGLSTAFALTLSGAGEGEEIRYTTNATLPVATSERYDEPIQITRNTVIRARIFGPGKLPSAVQTQTYLVGVDHDIDVVTLVTEPDNFFDGKTGIYVLGDDYDGKFPYFDSNIWQDKEVPLHFSFIPKDGGEVFYQDLGTKVFGGYSRARSQRSLSLFARSRYGDGDMDYAFFPNRSYDEYESLVLRNGGNDWLRSMIRDVTMTGLMDGSGLDVQAFRPVATYLNGRYWGFYNLREKVNEDFLAARHGVDPDEVDILEWDGAVVEGSNLDYLELIDFASTNDLSEEANYRRVTDEIDVDNYLLYQVAQIYYANRDWPGNNVKYWRAQTPGAKWRWILFDTDFGAALLNNTEANSNMITFTLATSGTGRANPLWSTVLFRNLMANRTFRDRFINQMADETNSRFRYANVNELITNNKDYISKEIPKALRRWNQRNNFARSTNDIRTFFRERPGNVQRHVRDYFNLRANHAVRVVIDDTAEGYVVLNSLTLEGAEWTGDYYEGVPIKLTAVARAGYSFSHWELGSDATTATITVDLNSSTSFRPIFRSTATSVEATRGLASLVNVTDFSYSPNPASAVARLAFTTLRGTRVRAQLFDVRGVLVTTFVDQELAAGSQTFSADVSQLPAGAYQLRITENESRSGVVTWVLQ</sequence>
<proteinExistence type="predicted"/>
<name>A0ABX0XE25_9BACT</name>
<dbReference type="Pfam" id="PF18962">
    <property type="entry name" value="Por_Secre_tail"/>
    <property type="match status" value="1"/>
</dbReference>
<evidence type="ECO:0000313" key="5">
    <source>
        <dbReference type="Proteomes" id="UP000770785"/>
    </source>
</evidence>
<feature type="domain" description="Secretion system C-terminal sorting" evidence="2">
    <location>
        <begin position="783"/>
        <end position="850"/>
    </location>
</feature>
<dbReference type="Pfam" id="PF08757">
    <property type="entry name" value="CotH"/>
    <property type="match status" value="1"/>
</dbReference>
<evidence type="ECO:0000259" key="3">
    <source>
        <dbReference type="Pfam" id="PF18998"/>
    </source>
</evidence>
<reference evidence="4 5" key="1">
    <citation type="submission" date="2020-03" db="EMBL/GenBank/DDBJ databases">
        <title>Genomic Encyclopedia of Type Strains, Phase IV (KMG-IV): sequencing the most valuable type-strain genomes for metagenomic binning, comparative biology and taxonomic classification.</title>
        <authorList>
            <person name="Goeker M."/>
        </authorList>
    </citation>
    <scope>NUCLEOTIDE SEQUENCE [LARGE SCALE GENOMIC DNA]</scope>
    <source>
        <strain evidence="4 5">DSM 105096</strain>
    </source>
</reference>
<dbReference type="InterPro" id="IPR014867">
    <property type="entry name" value="Spore_coat_CotH_CotH2/3/7"/>
</dbReference>